<evidence type="ECO:0000313" key="3">
    <source>
        <dbReference type="Proteomes" id="UP001528823"/>
    </source>
</evidence>
<name>A0ABT5UGA8_9GAMM</name>
<gene>
    <name evidence="2" type="ORF">ORQ98_26030</name>
</gene>
<proteinExistence type="predicted"/>
<dbReference type="Pfam" id="PF00353">
    <property type="entry name" value="HemolysinCabind"/>
    <property type="match status" value="1"/>
</dbReference>
<dbReference type="InterPro" id="IPR011049">
    <property type="entry name" value="Serralysin-like_metalloprot_C"/>
</dbReference>
<keyword evidence="3" id="KW-1185">Reference proteome</keyword>
<evidence type="ECO:0000256" key="1">
    <source>
        <dbReference type="ARBA" id="ARBA00022837"/>
    </source>
</evidence>
<comment type="caution">
    <text evidence="2">The sequence shown here is derived from an EMBL/GenBank/DDBJ whole genome shotgun (WGS) entry which is preliminary data.</text>
</comment>
<organism evidence="2 3">
    <name type="scientific">Spartinivicinus poritis</name>
    <dbReference type="NCBI Taxonomy" id="2994640"/>
    <lineage>
        <taxon>Bacteria</taxon>
        <taxon>Pseudomonadati</taxon>
        <taxon>Pseudomonadota</taxon>
        <taxon>Gammaproteobacteria</taxon>
        <taxon>Oceanospirillales</taxon>
        <taxon>Zooshikellaceae</taxon>
        <taxon>Spartinivicinus</taxon>
    </lineage>
</organism>
<dbReference type="Proteomes" id="UP001528823">
    <property type="component" value="Unassembled WGS sequence"/>
</dbReference>
<accession>A0ABT5UGA8</accession>
<sequence length="214" mass="23705">MKREDYTLIDWQWGAGKCLSDRYHLSAEGTAYDDHLIGNQQADVIRGYGGSDYMKGNNGHDSYVIGAMVGQVKIDNYATDQKLDSIILDTTFDKILAQQHQNDLLLIATFVNPFADTTGGEQYIVREINISGYFSGNDYQHLLVVTNEGVQQQFVQNEGGAVQQVVATPSEQQHIDQIIQALSGFEEHRAAISSSDLSSNLYRYNQPPPVAASP</sequence>
<reference evidence="2 3" key="1">
    <citation type="submission" date="2022-11" db="EMBL/GenBank/DDBJ databases">
        <title>Spartinivicinus poritis sp. nov., isolated from scleractinian coral Porites lutea.</title>
        <authorList>
            <person name="Zhang G."/>
            <person name="Cai L."/>
            <person name="Wei Q."/>
        </authorList>
    </citation>
    <scope>NUCLEOTIDE SEQUENCE [LARGE SCALE GENOMIC DNA]</scope>
    <source>
        <strain evidence="2 3">A2-2</strain>
    </source>
</reference>
<dbReference type="InterPro" id="IPR001343">
    <property type="entry name" value="Hemolysn_Ca-bd"/>
</dbReference>
<keyword evidence="1" id="KW-0106">Calcium</keyword>
<dbReference type="Gene3D" id="2.150.10.10">
    <property type="entry name" value="Serralysin-like metalloprotease, C-terminal"/>
    <property type="match status" value="1"/>
</dbReference>
<dbReference type="SUPFAM" id="SSF51120">
    <property type="entry name" value="beta-Roll"/>
    <property type="match status" value="1"/>
</dbReference>
<dbReference type="EMBL" id="JAPMOU010000063">
    <property type="protein sequence ID" value="MDE1465429.1"/>
    <property type="molecule type" value="Genomic_DNA"/>
</dbReference>
<dbReference type="RefSeq" id="WP_274691736.1">
    <property type="nucleotide sequence ID" value="NZ_JAPMOU010000063.1"/>
</dbReference>
<protein>
    <submittedName>
        <fullName evidence="2">Uncharacterized protein</fullName>
    </submittedName>
</protein>
<evidence type="ECO:0000313" key="2">
    <source>
        <dbReference type="EMBL" id="MDE1465429.1"/>
    </source>
</evidence>